<keyword evidence="3 6" id="KW-0812">Transmembrane</keyword>
<keyword evidence="8" id="KW-1185">Reference proteome</keyword>
<dbReference type="Proteomes" id="UP000476934">
    <property type="component" value="Unassembled WGS sequence"/>
</dbReference>
<feature type="transmembrane region" description="Helical" evidence="6">
    <location>
        <begin position="57"/>
        <end position="79"/>
    </location>
</feature>
<proteinExistence type="predicted"/>
<dbReference type="InterPro" id="IPR005538">
    <property type="entry name" value="LrgA/CidA"/>
</dbReference>
<evidence type="ECO:0000256" key="5">
    <source>
        <dbReference type="ARBA" id="ARBA00023136"/>
    </source>
</evidence>
<dbReference type="PANTHER" id="PTHR33931:SF2">
    <property type="entry name" value="HOLIN-LIKE PROTEIN CIDA"/>
    <property type="match status" value="1"/>
</dbReference>
<feature type="transmembrane region" description="Helical" evidence="6">
    <location>
        <begin position="29"/>
        <end position="45"/>
    </location>
</feature>
<keyword evidence="5 6" id="KW-0472">Membrane</keyword>
<evidence type="ECO:0000256" key="1">
    <source>
        <dbReference type="ARBA" id="ARBA00004651"/>
    </source>
</evidence>
<sequence>MIWIKRIIQICFLYVLFMIGNFIATSFHISIPGSIIGLVILFVLLQSKIIRVEWVDLGANWLIAELLLFFVPSAVGVMKYKQMLGLEGVKIFLIIILSTIVVMIFTGFTAEILSKLRKDVKHESASPKH</sequence>
<dbReference type="Pfam" id="PF03788">
    <property type="entry name" value="LrgA"/>
    <property type="match status" value="1"/>
</dbReference>
<dbReference type="EMBL" id="JAAIWK010000013">
    <property type="protein sequence ID" value="NEY20173.1"/>
    <property type="molecule type" value="Genomic_DNA"/>
</dbReference>
<evidence type="ECO:0000256" key="3">
    <source>
        <dbReference type="ARBA" id="ARBA00022692"/>
    </source>
</evidence>
<keyword evidence="4 6" id="KW-1133">Transmembrane helix</keyword>
<evidence type="ECO:0000313" key="7">
    <source>
        <dbReference type="EMBL" id="NEY20173.1"/>
    </source>
</evidence>
<dbReference type="GO" id="GO:0005886">
    <property type="term" value="C:plasma membrane"/>
    <property type="evidence" value="ECO:0007669"/>
    <property type="project" value="UniProtKB-SubCell"/>
</dbReference>
<accession>A0A6M0P6R4</accession>
<evidence type="ECO:0000256" key="2">
    <source>
        <dbReference type="ARBA" id="ARBA00022475"/>
    </source>
</evidence>
<reference evidence="7 8" key="1">
    <citation type="submission" date="2020-03" db="EMBL/GenBank/DDBJ databases">
        <title>Bacillus aquiflavi sp. nov., isolated from yellow water of strong flavor Chinese baijiu in Yibin region of China.</title>
        <authorList>
            <person name="Xie J."/>
        </authorList>
    </citation>
    <scope>NUCLEOTIDE SEQUENCE [LARGE SCALE GENOMIC DNA]</scope>
    <source>
        <strain evidence="7 8">Gsoil 114</strain>
    </source>
</reference>
<comment type="subcellular location">
    <subcellularLocation>
        <location evidence="1">Cell membrane</location>
        <topology evidence="1">Multi-pass membrane protein</topology>
    </subcellularLocation>
</comment>
<protein>
    <submittedName>
        <fullName evidence="7">CidA/LrgA family holin-like protein</fullName>
    </submittedName>
</protein>
<comment type="caution">
    <text evidence="7">The sequence shown here is derived from an EMBL/GenBank/DDBJ whole genome shotgun (WGS) entry which is preliminary data.</text>
</comment>
<evidence type="ECO:0000256" key="6">
    <source>
        <dbReference type="SAM" id="Phobius"/>
    </source>
</evidence>
<dbReference type="NCBIfam" id="NF002460">
    <property type="entry name" value="PRK01658.1"/>
    <property type="match status" value="1"/>
</dbReference>
<organism evidence="7 8">
    <name type="scientific">Heyndrickxia ginsengihumi</name>
    <dbReference type="NCBI Taxonomy" id="363870"/>
    <lineage>
        <taxon>Bacteria</taxon>
        <taxon>Bacillati</taxon>
        <taxon>Bacillota</taxon>
        <taxon>Bacilli</taxon>
        <taxon>Bacillales</taxon>
        <taxon>Bacillaceae</taxon>
        <taxon>Heyndrickxia</taxon>
    </lineage>
</organism>
<evidence type="ECO:0000313" key="8">
    <source>
        <dbReference type="Proteomes" id="UP000476934"/>
    </source>
</evidence>
<feature type="transmembrane region" description="Helical" evidence="6">
    <location>
        <begin position="91"/>
        <end position="113"/>
    </location>
</feature>
<evidence type="ECO:0000256" key="4">
    <source>
        <dbReference type="ARBA" id="ARBA00022989"/>
    </source>
</evidence>
<gene>
    <name evidence="7" type="ORF">G4D61_09395</name>
</gene>
<dbReference type="AlphaFoldDB" id="A0A6M0P6R4"/>
<dbReference type="PANTHER" id="PTHR33931">
    <property type="entry name" value="HOLIN-LIKE PROTEIN CIDA-RELATED"/>
    <property type="match status" value="1"/>
</dbReference>
<name>A0A6M0P6R4_9BACI</name>
<feature type="transmembrane region" description="Helical" evidence="6">
    <location>
        <begin position="7"/>
        <end position="23"/>
    </location>
</feature>
<keyword evidence="2" id="KW-1003">Cell membrane</keyword>